<dbReference type="Proteomes" id="UP001301350">
    <property type="component" value="Unassembled WGS sequence"/>
</dbReference>
<evidence type="ECO:0000313" key="4">
    <source>
        <dbReference type="Proteomes" id="UP001301350"/>
    </source>
</evidence>
<organism evidence="3 4">
    <name type="scientific">Cyanidium caldarium</name>
    <name type="common">Red alga</name>
    <dbReference type="NCBI Taxonomy" id="2771"/>
    <lineage>
        <taxon>Eukaryota</taxon>
        <taxon>Rhodophyta</taxon>
        <taxon>Bangiophyceae</taxon>
        <taxon>Cyanidiales</taxon>
        <taxon>Cyanidiaceae</taxon>
        <taxon>Cyanidium</taxon>
    </lineage>
</organism>
<dbReference type="GO" id="GO:0005801">
    <property type="term" value="C:cis-Golgi network"/>
    <property type="evidence" value="ECO:0007669"/>
    <property type="project" value="TreeGrafter"/>
</dbReference>
<accession>A0AAV9ISA4</accession>
<dbReference type="PANTHER" id="PTHR12817:SF0">
    <property type="entry name" value="GEO08327P1"/>
    <property type="match status" value="1"/>
</dbReference>
<dbReference type="AlphaFoldDB" id="A0AAV9ISA4"/>
<dbReference type="InterPro" id="IPR024096">
    <property type="entry name" value="NO_sig/Golgi_transp_ligand-bd"/>
</dbReference>
<evidence type="ECO:0000256" key="2">
    <source>
        <dbReference type="SAM" id="MobiDB-lite"/>
    </source>
</evidence>
<evidence type="ECO:0000313" key="3">
    <source>
        <dbReference type="EMBL" id="KAK4535138.1"/>
    </source>
</evidence>
<keyword evidence="4" id="KW-1185">Reference proteome</keyword>
<dbReference type="CDD" id="cd14944">
    <property type="entry name" value="TRAPPC6A_Trs33"/>
    <property type="match status" value="1"/>
</dbReference>
<comment type="similarity">
    <text evidence="1">Belongs to the TRAPP small subunits family. BET3 subfamily.</text>
</comment>
<dbReference type="InterPro" id="IPR037992">
    <property type="entry name" value="TRAPPC6/Trs33"/>
</dbReference>
<evidence type="ECO:0000256" key="1">
    <source>
        <dbReference type="ARBA" id="ARBA00006218"/>
    </source>
</evidence>
<comment type="caution">
    <text evidence="3">The sequence shown here is derived from an EMBL/GenBank/DDBJ whole genome shotgun (WGS) entry which is preliminary data.</text>
</comment>
<dbReference type="Pfam" id="PF04051">
    <property type="entry name" value="TRAPP"/>
    <property type="match status" value="1"/>
</dbReference>
<proteinExistence type="inferred from homology"/>
<name>A0AAV9ISA4_CYACA</name>
<dbReference type="GO" id="GO:0030008">
    <property type="term" value="C:TRAPP complex"/>
    <property type="evidence" value="ECO:0007669"/>
    <property type="project" value="TreeGrafter"/>
</dbReference>
<protein>
    <submittedName>
        <fullName evidence="3">Uncharacterized protein</fullName>
    </submittedName>
</protein>
<dbReference type="SUPFAM" id="SSF111126">
    <property type="entry name" value="Ligand-binding domain in the NO signalling and Golgi transport"/>
    <property type="match status" value="1"/>
</dbReference>
<gene>
    <name evidence="3" type="ORF">CDCA_CDCA04G1163</name>
</gene>
<feature type="compositionally biased region" description="Low complexity" evidence="2">
    <location>
        <begin position="228"/>
        <end position="247"/>
    </location>
</feature>
<dbReference type="GO" id="GO:0006888">
    <property type="term" value="P:endoplasmic reticulum to Golgi vesicle-mediated transport"/>
    <property type="evidence" value="ECO:0007669"/>
    <property type="project" value="TreeGrafter"/>
</dbReference>
<dbReference type="GO" id="GO:0005802">
    <property type="term" value="C:trans-Golgi network"/>
    <property type="evidence" value="ECO:0007669"/>
    <property type="project" value="TreeGrafter"/>
</dbReference>
<dbReference type="Gene3D" id="3.30.1380.20">
    <property type="entry name" value="Trafficking protein particle complex subunit 3"/>
    <property type="match status" value="1"/>
</dbReference>
<dbReference type="InterPro" id="IPR007194">
    <property type="entry name" value="TRAPP_component"/>
</dbReference>
<reference evidence="3 4" key="1">
    <citation type="submission" date="2022-07" db="EMBL/GenBank/DDBJ databases">
        <title>Genome-wide signatures of adaptation to extreme environments.</title>
        <authorList>
            <person name="Cho C.H."/>
            <person name="Yoon H.S."/>
        </authorList>
    </citation>
    <scope>NUCLEOTIDE SEQUENCE [LARGE SCALE GENOMIC DNA]</scope>
    <source>
        <strain evidence="3 4">DBV 063 E5</strain>
    </source>
</reference>
<dbReference type="PANTHER" id="PTHR12817">
    <property type="entry name" value="TRAFFICKING PROTEIN PARTICLE COMPLEX SUBUNIT 6B"/>
    <property type="match status" value="1"/>
</dbReference>
<sequence>MEPGGSTRRDRHLDEAVLEFLLMEIVIDSFDWESSHASTTTTTKSLSLPNTAHRIPAPSGPPALVSHLRASGRSAEADRVAVSRIESIGFRVGERLAERCLLHAITLSDRVIELDAVKFVCKDVWQALFGKQVDNLKTNHKGVFVLFDARLRWLRRVRETPVSDGVPAMWGIFPAAVLRGALTHLQHPCRIRVQCEPAPPSAVFTVKMMRVVEEEEEEAMRRQSTVPSSADEASAAAVATELETAVR</sequence>
<dbReference type="EMBL" id="JANCYW010000004">
    <property type="protein sequence ID" value="KAK4535138.1"/>
    <property type="molecule type" value="Genomic_DNA"/>
</dbReference>
<feature type="region of interest" description="Disordered" evidence="2">
    <location>
        <begin position="217"/>
        <end position="247"/>
    </location>
</feature>